<dbReference type="FunFam" id="3.40.50.1820:FF:000019">
    <property type="entry name" value="1-acylglycerol-3-phosphate O-acyltransferase ABHD5"/>
    <property type="match status" value="1"/>
</dbReference>
<evidence type="ECO:0000259" key="25">
    <source>
        <dbReference type="Pfam" id="PF00561"/>
    </source>
</evidence>
<evidence type="ECO:0000256" key="4">
    <source>
        <dbReference type="ARBA" id="ARBA00004502"/>
    </source>
</evidence>
<evidence type="ECO:0000256" key="19">
    <source>
        <dbReference type="ARBA" id="ARBA00047525"/>
    </source>
</evidence>
<dbReference type="GO" id="GO:0005811">
    <property type="term" value="C:lipid droplet"/>
    <property type="evidence" value="ECO:0007669"/>
    <property type="project" value="UniProtKB-SubCell"/>
</dbReference>
<evidence type="ECO:0000313" key="26">
    <source>
        <dbReference type="Proteomes" id="UP000515135"/>
    </source>
</evidence>
<evidence type="ECO:0000256" key="22">
    <source>
        <dbReference type="ARBA" id="ARBA00048632"/>
    </source>
</evidence>
<comment type="function">
    <text evidence="18">Coenzyme A-dependent lysophosphatidic acid acyltransferase that catalyzes the transfer of an acyl group on a lysophosphatidic acid. Functions preferentially with 1-oleoyl-lysophosphatidic acid followed by 1-palmitoyl-lysophosphatidic acid, 1-stearoyl-lysophosphatidic acid and 1-arachidonoyl-lysophosphatidic acid as lipid acceptor. Functions preferentially with arachidonoyl-CoA followed by oleoyl-CoA as acyl group donors. Functions in phosphatidic acid biosynthesis. May regulate the cellular storage of triacylglycerol through activation of the phospholipase PNPLA2. Involved in keratinocyte differentiation. Regulates lipid droplet fusion.</text>
</comment>
<dbReference type="PRINTS" id="PR00111">
    <property type="entry name" value="ABHYDROLASE"/>
</dbReference>
<name>A0A6P4YJC7_BRABE</name>
<evidence type="ECO:0000256" key="24">
    <source>
        <dbReference type="ARBA" id="ARBA00049561"/>
    </source>
</evidence>
<accession>A0A6P4YJC7</accession>
<evidence type="ECO:0000313" key="27">
    <source>
        <dbReference type="RefSeq" id="XP_019629520.1"/>
    </source>
</evidence>
<keyword evidence="12" id="KW-0443">Lipid metabolism</keyword>
<keyword evidence="10" id="KW-0221">Differentiation</keyword>
<dbReference type="OrthoDB" id="7457040at2759"/>
<evidence type="ECO:0000256" key="18">
    <source>
        <dbReference type="ARBA" id="ARBA00045357"/>
    </source>
</evidence>
<comment type="catalytic activity">
    <reaction evidence="22">
        <text>1-(5Z,8Z,11Z,14Z-eicosatetraenoyl)-sn-glycero-3-phosphate + (9Z)-octadecenoyl-CoA = 1-(5Z,8Z,11Z,14Z)-eicosatetraenoyl-2-(9Z)-octadecenoyl-sn-glycero-3-phosphate + CoA</text>
        <dbReference type="Rhea" id="RHEA:37455"/>
        <dbReference type="ChEBI" id="CHEBI:57287"/>
        <dbReference type="ChEBI" id="CHEBI:57387"/>
        <dbReference type="ChEBI" id="CHEBI:74938"/>
        <dbReference type="ChEBI" id="CHEBI:74941"/>
    </reaction>
    <physiologicalReaction direction="left-to-right" evidence="22">
        <dbReference type="Rhea" id="RHEA:37456"/>
    </physiologicalReaction>
</comment>
<dbReference type="PANTHER" id="PTHR42886">
    <property type="entry name" value="RE40534P-RELATED"/>
    <property type="match status" value="1"/>
</dbReference>
<evidence type="ECO:0000256" key="20">
    <source>
        <dbReference type="ARBA" id="ARBA00047543"/>
    </source>
</evidence>
<comment type="catalytic activity">
    <reaction evidence="1">
        <text>a 1-acyl-sn-glycero-3-phosphate + an acyl-CoA = a 1,2-diacyl-sn-glycero-3-phosphate + CoA</text>
        <dbReference type="Rhea" id="RHEA:19709"/>
        <dbReference type="ChEBI" id="CHEBI:57287"/>
        <dbReference type="ChEBI" id="CHEBI:57970"/>
        <dbReference type="ChEBI" id="CHEBI:58342"/>
        <dbReference type="ChEBI" id="CHEBI:58608"/>
        <dbReference type="EC" id="2.3.1.51"/>
    </reaction>
    <physiologicalReaction direction="left-to-right" evidence="1">
        <dbReference type="Rhea" id="RHEA:19710"/>
    </physiologicalReaction>
</comment>
<dbReference type="InterPro" id="IPR000073">
    <property type="entry name" value="AB_hydrolase_1"/>
</dbReference>
<dbReference type="AlphaFoldDB" id="A0A6P4YJC7"/>
<dbReference type="GO" id="GO:0003841">
    <property type="term" value="F:1-acylglycerol-3-phosphate O-acyltransferase activity"/>
    <property type="evidence" value="ECO:0007669"/>
    <property type="project" value="UniProtKB-EC"/>
</dbReference>
<evidence type="ECO:0000256" key="2">
    <source>
        <dbReference type="ARBA" id="ARBA00000816"/>
    </source>
</evidence>
<comment type="catalytic activity">
    <reaction evidence="20">
        <text>1-octadecanoyl-sn-glycero-3-phosphate + (9Z)-octadecenoyl-CoA = 1-octadecanoyl-2-(9Z-octadecenoyl)-sn-glycero-3-phosphate + CoA</text>
        <dbReference type="Rhea" id="RHEA:37163"/>
        <dbReference type="ChEBI" id="CHEBI:57287"/>
        <dbReference type="ChEBI" id="CHEBI:57387"/>
        <dbReference type="ChEBI" id="CHEBI:74560"/>
        <dbReference type="ChEBI" id="CHEBI:74565"/>
    </reaction>
    <physiologicalReaction direction="left-to-right" evidence="20">
        <dbReference type="Rhea" id="RHEA:37164"/>
    </physiologicalReaction>
</comment>
<dbReference type="GO" id="GO:0055088">
    <property type="term" value="P:lipid homeostasis"/>
    <property type="evidence" value="ECO:0007669"/>
    <property type="project" value="TreeGrafter"/>
</dbReference>
<dbReference type="GO" id="GO:0030154">
    <property type="term" value="P:cell differentiation"/>
    <property type="evidence" value="ECO:0007669"/>
    <property type="project" value="UniProtKB-KW"/>
</dbReference>
<dbReference type="GO" id="GO:0006654">
    <property type="term" value="P:phosphatidic acid biosynthetic process"/>
    <property type="evidence" value="ECO:0007669"/>
    <property type="project" value="TreeGrafter"/>
</dbReference>
<evidence type="ECO:0000256" key="9">
    <source>
        <dbReference type="ARBA" id="ARBA00022679"/>
    </source>
</evidence>
<dbReference type="GO" id="GO:0052689">
    <property type="term" value="F:carboxylic ester hydrolase activity"/>
    <property type="evidence" value="ECO:0007669"/>
    <property type="project" value="TreeGrafter"/>
</dbReference>
<evidence type="ECO:0000256" key="5">
    <source>
        <dbReference type="ARBA" id="ARBA00013211"/>
    </source>
</evidence>
<evidence type="ECO:0000256" key="11">
    <source>
        <dbReference type="ARBA" id="ARBA00022832"/>
    </source>
</evidence>
<evidence type="ECO:0000256" key="13">
    <source>
        <dbReference type="ARBA" id="ARBA00023315"/>
    </source>
</evidence>
<evidence type="ECO:0000256" key="15">
    <source>
        <dbReference type="ARBA" id="ARBA00038097"/>
    </source>
</evidence>
<reference evidence="27" key="1">
    <citation type="submission" date="2025-08" db="UniProtKB">
        <authorList>
            <consortium name="RefSeq"/>
        </authorList>
    </citation>
    <scope>IDENTIFICATION</scope>
    <source>
        <tissue evidence="27">Gonad</tissue>
    </source>
</reference>
<evidence type="ECO:0000256" key="23">
    <source>
        <dbReference type="ARBA" id="ARBA00048770"/>
    </source>
</evidence>
<comment type="subcellular location">
    <subcellularLocation>
        <location evidence="3">Cytoplasm</location>
    </subcellularLocation>
    <subcellularLocation>
        <location evidence="4">Lipid droplet</location>
    </subcellularLocation>
</comment>
<comment type="catalytic activity">
    <reaction evidence="14">
        <text>1-(9Z-octadecenoyl)-sn-glycero-3-phosphate + octadecanoyl-CoA = 1-(9Z-octadecenoyl)-2-octadecanoyl-sn-glycero-3-phosphate + CoA</text>
        <dbReference type="Rhea" id="RHEA:37147"/>
        <dbReference type="ChEBI" id="CHEBI:57287"/>
        <dbReference type="ChEBI" id="CHEBI:57394"/>
        <dbReference type="ChEBI" id="CHEBI:74544"/>
        <dbReference type="ChEBI" id="CHEBI:74552"/>
    </reaction>
    <physiologicalReaction direction="left-to-right" evidence="14">
        <dbReference type="Rhea" id="RHEA:37148"/>
    </physiologicalReaction>
</comment>
<keyword evidence="13" id="KW-0012">Acyltransferase</keyword>
<organism evidence="26 27">
    <name type="scientific">Branchiostoma belcheri</name>
    <name type="common">Amphioxus</name>
    <dbReference type="NCBI Taxonomy" id="7741"/>
    <lineage>
        <taxon>Eukaryota</taxon>
        <taxon>Metazoa</taxon>
        <taxon>Chordata</taxon>
        <taxon>Cephalochordata</taxon>
        <taxon>Leptocardii</taxon>
        <taxon>Amphioxiformes</taxon>
        <taxon>Branchiostomatidae</taxon>
        <taxon>Branchiostoma</taxon>
    </lineage>
</organism>
<dbReference type="PANTHER" id="PTHR42886:SF29">
    <property type="entry name" value="PUMMELIG, ISOFORM A"/>
    <property type="match status" value="1"/>
</dbReference>
<protein>
    <recommendedName>
        <fullName evidence="16">1-acylglycerol-3-phosphate O-acyltransferase ABHD5</fullName>
        <ecNumber evidence="5">2.3.1.51</ecNumber>
    </recommendedName>
    <alternativeName>
        <fullName evidence="17">Abhydrolase domain-containing protein 5</fullName>
    </alternativeName>
</protein>
<proteinExistence type="inferred from homology"/>
<keyword evidence="9" id="KW-0808">Transferase</keyword>
<dbReference type="EC" id="2.3.1.51" evidence="5"/>
<evidence type="ECO:0000256" key="21">
    <source>
        <dbReference type="ARBA" id="ARBA00047849"/>
    </source>
</evidence>
<keyword evidence="11" id="KW-0276">Fatty acid metabolism</keyword>
<keyword evidence="7" id="KW-0444">Lipid biosynthesis</keyword>
<evidence type="ECO:0000256" key="3">
    <source>
        <dbReference type="ARBA" id="ARBA00004496"/>
    </source>
</evidence>
<evidence type="ECO:0000256" key="7">
    <source>
        <dbReference type="ARBA" id="ARBA00022516"/>
    </source>
</evidence>
<dbReference type="GeneID" id="109473852"/>
<evidence type="ECO:0000256" key="17">
    <source>
        <dbReference type="ARBA" id="ARBA00042413"/>
    </source>
</evidence>
<dbReference type="SUPFAM" id="SSF53474">
    <property type="entry name" value="alpha/beta-Hydrolases"/>
    <property type="match status" value="1"/>
</dbReference>
<evidence type="ECO:0000256" key="16">
    <source>
        <dbReference type="ARBA" id="ARBA00040731"/>
    </source>
</evidence>
<evidence type="ECO:0000256" key="1">
    <source>
        <dbReference type="ARBA" id="ARBA00000300"/>
    </source>
</evidence>
<evidence type="ECO:0000256" key="8">
    <source>
        <dbReference type="ARBA" id="ARBA00022677"/>
    </source>
</evidence>
<comment type="catalytic activity">
    <reaction evidence="19">
        <text>1-hexadecanoyl-sn-glycero-3-phosphate + (9Z)-octadecenoyl-CoA = 1-hexadecanoyl-2-(9Z-octadecenoyl)-sn-glycero-3-phosphate + CoA</text>
        <dbReference type="Rhea" id="RHEA:33187"/>
        <dbReference type="ChEBI" id="CHEBI:57287"/>
        <dbReference type="ChEBI" id="CHEBI:57387"/>
        <dbReference type="ChEBI" id="CHEBI:57518"/>
        <dbReference type="ChEBI" id="CHEBI:64839"/>
    </reaction>
    <physiologicalReaction direction="left-to-right" evidence="19">
        <dbReference type="Rhea" id="RHEA:33188"/>
    </physiologicalReaction>
</comment>
<evidence type="ECO:0000256" key="12">
    <source>
        <dbReference type="ARBA" id="ARBA00023098"/>
    </source>
</evidence>
<evidence type="ECO:0000256" key="6">
    <source>
        <dbReference type="ARBA" id="ARBA00022490"/>
    </source>
</evidence>
<keyword evidence="8" id="KW-0551">Lipid droplet</keyword>
<sequence>MTDAPVPNQGLSSSQQSSNRCRLGRRLRWRPTSAAHLAAAETRVLQHVKSKVDRLYVPISNDRRIWTLKVDSQNTEALPIVLIHGFGAGVGFWLLNIDAFAKHRAVYAFDVLGFGQSSRPKFNTNADAVEEEFVNSIEEWREGVGLEKFILLGHSFGGFLAASYSIKHPDRVKHLILADPWGFPERTEEAAEEQRAQIPDWMRAIGSILLRFNPLSPFRAAGPWGPRLIRKARPDLQAKFTDAFEDFTIIDYLYHCNAQPPSAETAFGHLQVPYGFARNAMLPRMSQLREDVPITFIFGGESWMDSRPGKQTEILRKDSYVDVMYIRDAGHHVYADRPDRFNGKVVWVCNHADRLHQAETRETIMETSM</sequence>
<keyword evidence="6" id="KW-0963">Cytoplasm</keyword>
<evidence type="ECO:0000256" key="10">
    <source>
        <dbReference type="ARBA" id="ARBA00022782"/>
    </source>
</evidence>
<comment type="similarity">
    <text evidence="15">Belongs to the peptidase S33 family. ABHD4/ABHD5 subfamily.</text>
</comment>
<comment type="catalytic activity">
    <reaction evidence="24">
        <text>1-(9Z-octadecenoyl)-sn-glycero-3-phosphate + (9Z)-octadecenoyl-CoA = 1,2-di-(9Z-octadecenoyl)-sn-glycero-3-phosphate + CoA</text>
        <dbReference type="Rhea" id="RHEA:37131"/>
        <dbReference type="ChEBI" id="CHEBI:57287"/>
        <dbReference type="ChEBI" id="CHEBI:57387"/>
        <dbReference type="ChEBI" id="CHEBI:74544"/>
        <dbReference type="ChEBI" id="CHEBI:74546"/>
    </reaction>
    <physiologicalReaction direction="left-to-right" evidence="24">
        <dbReference type="Rhea" id="RHEA:37132"/>
    </physiologicalReaction>
</comment>
<keyword evidence="26" id="KW-1185">Reference proteome</keyword>
<evidence type="ECO:0000256" key="14">
    <source>
        <dbReference type="ARBA" id="ARBA00036296"/>
    </source>
</evidence>
<dbReference type="Gene3D" id="3.40.50.1820">
    <property type="entry name" value="alpha/beta hydrolase"/>
    <property type="match status" value="1"/>
</dbReference>
<dbReference type="GO" id="GO:0005739">
    <property type="term" value="C:mitochondrion"/>
    <property type="evidence" value="ECO:0007669"/>
    <property type="project" value="TreeGrafter"/>
</dbReference>
<gene>
    <name evidence="27" type="primary">LOC109473852</name>
</gene>
<dbReference type="RefSeq" id="XP_019629520.1">
    <property type="nucleotide sequence ID" value="XM_019773961.1"/>
</dbReference>
<comment type="catalytic activity">
    <reaction evidence="23">
        <text>1-(9Z-octadecenoyl)-sn-glycero-3-phosphate + (5Z,8Z,11Z,14Z)-eicosatetraenoyl-CoA = 1-(9Z)-octadecenoyl-2-(5Z,8Z,11Z,14Z)-eicosatetraenoyl-sn-glycero-3-phosphate + CoA</text>
        <dbReference type="Rhea" id="RHEA:37443"/>
        <dbReference type="ChEBI" id="CHEBI:57287"/>
        <dbReference type="ChEBI" id="CHEBI:57368"/>
        <dbReference type="ChEBI" id="CHEBI:74544"/>
        <dbReference type="ChEBI" id="CHEBI:74928"/>
    </reaction>
    <physiologicalReaction direction="left-to-right" evidence="23">
        <dbReference type="Rhea" id="RHEA:37444"/>
    </physiologicalReaction>
</comment>
<comment type="catalytic activity">
    <reaction evidence="2">
        <text>1-(9Z-octadecenoyl)-sn-glycero-3-phosphate + hexadecanoyl-CoA = 1-(9Z)-octadecenoyl-2-hexadecanoyl-sn-glycero-3-phosphate + CoA</text>
        <dbReference type="Rhea" id="RHEA:37143"/>
        <dbReference type="ChEBI" id="CHEBI:57287"/>
        <dbReference type="ChEBI" id="CHEBI:57379"/>
        <dbReference type="ChEBI" id="CHEBI:74544"/>
        <dbReference type="ChEBI" id="CHEBI:74551"/>
    </reaction>
    <physiologicalReaction direction="left-to-right" evidence="2">
        <dbReference type="Rhea" id="RHEA:37144"/>
    </physiologicalReaction>
</comment>
<dbReference type="GO" id="GO:0006631">
    <property type="term" value="P:fatty acid metabolic process"/>
    <property type="evidence" value="ECO:0007669"/>
    <property type="project" value="UniProtKB-KW"/>
</dbReference>
<dbReference type="Proteomes" id="UP000515135">
    <property type="component" value="Unplaced"/>
</dbReference>
<comment type="catalytic activity">
    <reaction evidence="21">
        <text>eicosanoyl-CoA + 1-(9Z-octadecenoyl)-sn-glycero-3-phosphate = 1-(9Z)-octadecenoyl-2-eicosanoyl-sn-glycero-3-phosphate + CoA</text>
        <dbReference type="Rhea" id="RHEA:37451"/>
        <dbReference type="ChEBI" id="CHEBI:57287"/>
        <dbReference type="ChEBI" id="CHEBI:57380"/>
        <dbReference type="ChEBI" id="CHEBI:74544"/>
        <dbReference type="ChEBI" id="CHEBI:74937"/>
    </reaction>
    <physiologicalReaction direction="left-to-right" evidence="21">
        <dbReference type="Rhea" id="RHEA:37452"/>
    </physiologicalReaction>
</comment>
<dbReference type="InterPro" id="IPR029058">
    <property type="entry name" value="AB_hydrolase_fold"/>
</dbReference>
<feature type="domain" description="AB hydrolase-1" evidence="25">
    <location>
        <begin position="79"/>
        <end position="204"/>
    </location>
</feature>
<dbReference type="KEGG" id="bbel:109473852"/>
<dbReference type="Pfam" id="PF00561">
    <property type="entry name" value="Abhydrolase_1"/>
    <property type="match status" value="1"/>
</dbReference>